<dbReference type="Proteomes" id="UP000580043">
    <property type="component" value="Unassembled WGS sequence"/>
</dbReference>
<dbReference type="AlphaFoldDB" id="A0A848G3S2"/>
<evidence type="ECO:0000313" key="2">
    <source>
        <dbReference type="Proteomes" id="UP000580043"/>
    </source>
</evidence>
<keyword evidence="2" id="KW-1185">Reference proteome</keyword>
<protein>
    <submittedName>
        <fullName evidence="1">Uncharacterized protein</fullName>
    </submittedName>
</protein>
<reference evidence="1 2" key="1">
    <citation type="submission" date="2020-04" db="EMBL/GenBank/DDBJ databases">
        <title>Zoogloea sp. G-4-1-14 isolated from soil.</title>
        <authorList>
            <person name="Dahal R.H."/>
        </authorList>
    </citation>
    <scope>NUCLEOTIDE SEQUENCE [LARGE SCALE GENOMIC DNA]</scope>
    <source>
        <strain evidence="1 2">G-4-1-14</strain>
    </source>
</reference>
<evidence type="ECO:0000313" key="1">
    <source>
        <dbReference type="EMBL" id="NML24331.1"/>
    </source>
</evidence>
<organism evidence="1 2">
    <name type="scientific">Zoogloea dura</name>
    <dbReference type="NCBI Taxonomy" id="2728840"/>
    <lineage>
        <taxon>Bacteria</taxon>
        <taxon>Pseudomonadati</taxon>
        <taxon>Pseudomonadota</taxon>
        <taxon>Betaproteobacteria</taxon>
        <taxon>Rhodocyclales</taxon>
        <taxon>Zoogloeaceae</taxon>
        <taxon>Zoogloea</taxon>
    </lineage>
</organism>
<proteinExistence type="predicted"/>
<name>A0A848G3S2_9RHOO</name>
<gene>
    <name evidence="1" type="ORF">HHL15_01105</name>
</gene>
<accession>A0A848G3S2</accession>
<comment type="caution">
    <text evidence="1">The sequence shown here is derived from an EMBL/GenBank/DDBJ whole genome shotgun (WGS) entry which is preliminary data.</text>
</comment>
<dbReference type="EMBL" id="JABBGA010000001">
    <property type="protein sequence ID" value="NML24331.1"/>
    <property type="molecule type" value="Genomic_DNA"/>
</dbReference>
<dbReference type="RefSeq" id="WP_169143968.1">
    <property type="nucleotide sequence ID" value="NZ_JABBGA010000001.1"/>
</dbReference>
<sequence length="255" mass="28516">MQLRIVYSSATHEQYFQGGGSIGTADFANQPLDNLTELQTLHTPQATIDAIATDDAELAAVLTAAAGSWASRTLPYDMMPFGIIGTGVMPDGSQFIELDVELFIDRTFDDWQWYVDNDPTSADLPAGFNEAWMSRRADVKTFKDTPSNVQVVIKNPLFIYKPTDTYDGEMTSVNWNEVGLYYIYGWPTVVDAWIYDMNGGALLATDANMTYSTEDVLDYLEWARPCRQFELYAYTLAGGAAQKFWTNFVACVEDV</sequence>